<dbReference type="EMBL" id="VJMH01007304">
    <property type="protein sequence ID" value="KAF0684279.1"/>
    <property type="molecule type" value="Genomic_DNA"/>
</dbReference>
<dbReference type="OrthoDB" id="67849at2759"/>
<feature type="compositionally biased region" description="Low complexity" evidence="1">
    <location>
        <begin position="47"/>
        <end position="56"/>
    </location>
</feature>
<evidence type="ECO:0000313" key="4">
    <source>
        <dbReference type="Proteomes" id="UP000332933"/>
    </source>
</evidence>
<dbReference type="EMBL" id="CAADRA010007330">
    <property type="protein sequence ID" value="VFU00388.1"/>
    <property type="molecule type" value="Genomic_DNA"/>
</dbReference>
<feature type="region of interest" description="Disordered" evidence="1">
    <location>
        <begin position="37"/>
        <end position="70"/>
    </location>
</feature>
<protein>
    <submittedName>
        <fullName evidence="3">Aste57867_23743 protein</fullName>
    </submittedName>
</protein>
<organism evidence="3 4">
    <name type="scientific">Aphanomyces stellatus</name>
    <dbReference type="NCBI Taxonomy" id="120398"/>
    <lineage>
        <taxon>Eukaryota</taxon>
        <taxon>Sar</taxon>
        <taxon>Stramenopiles</taxon>
        <taxon>Oomycota</taxon>
        <taxon>Saprolegniomycetes</taxon>
        <taxon>Saprolegniales</taxon>
        <taxon>Verrucalvaceae</taxon>
        <taxon>Aphanomyces</taxon>
    </lineage>
</organism>
<accession>A0A485LPA7</accession>
<name>A0A485LPA7_9STRA</name>
<keyword evidence="4" id="KW-1185">Reference proteome</keyword>
<reference evidence="2" key="2">
    <citation type="submission" date="2019-06" db="EMBL/GenBank/DDBJ databases">
        <title>Genomics analysis of Aphanomyces spp. identifies a new class of oomycete effector associated with host adaptation.</title>
        <authorList>
            <person name="Gaulin E."/>
        </authorList>
    </citation>
    <scope>NUCLEOTIDE SEQUENCE</scope>
    <source>
        <strain evidence="2">CBS 578.67</strain>
    </source>
</reference>
<dbReference type="Proteomes" id="UP000332933">
    <property type="component" value="Unassembled WGS sequence"/>
</dbReference>
<evidence type="ECO:0000313" key="2">
    <source>
        <dbReference type="EMBL" id="KAF0684279.1"/>
    </source>
</evidence>
<gene>
    <name evidence="3" type="primary">Aste57867_23743</name>
    <name evidence="2" type="ORF">As57867_023671</name>
    <name evidence="3" type="ORF">ASTE57867_23743</name>
</gene>
<evidence type="ECO:0000256" key="1">
    <source>
        <dbReference type="SAM" id="MobiDB-lite"/>
    </source>
</evidence>
<evidence type="ECO:0000313" key="3">
    <source>
        <dbReference type="EMBL" id="VFU00388.1"/>
    </source>
</evidence>
<reference evidence="3 4" key="1">
    <citation type="submission" date="2019-03" db="EMBL/GenBank/DDBJ databases">
        <authorList>
            <person name="Gaulin E."/>
            <person name="Dumas B."/>
        </authorList>
    </citation>
    <scope>NUCLEOTIDE SEQUENCE [LARGE SCALE GENOMIC DNA]</scope>
    <source>
        <strain evidence="3">CBS 568.67</strain>
    </source>
</reference>
<sequence length="445" mass="49575">MVAELSVATDLPFLIASDSQLQEDLAYVCRLLDEPSSCGPDTDESDASSSDAAPRPSSKRKGEPAAPLATMKNKFEYRQKQEMYLLKTQVEDLRAKLAAAQHRSAATFDRSVWELTAREELAEKNKSLAENQRLRGAVVEQETFIEHMHMVLTKKPRLHMLTEDDQEEWRSYKLAAQQSLRAAAIHAIADRQLRRLQTTLIHVGVFNNDVQVFRAKTIPMEKGAFRMELVEKVVLPAPFHVVGQAIWDVQVGAKAAPMPASAVETYEHIDADTVYYHTHDTVRHVCARSNAIRKRYVEPRRVVVVWKSVAEDARMPTVAHGVQDDEAGWIEVVAKDETTSVLTMVVHVDVDPAVAAPSVPPKWKHTLTIDAMTTFMDKFSFVQPPPAPGMMVTAAPSINDTMSSSPLGHYFLKGKRFEKALKDAVNDAIRAHDVASPPASTYWGS</sequence>
<dbReference type="AlphaFoldDB" id="A0A485LPA7"/>
<proteinExistence type="predicted"/>